<keyword evidence="3" id="KW-0238">DNA-binding</keyword>
<evidence type="ECO:0000256" key="1">
    <source>
        <dbReference type="ARBA" id="ARBA00009437"/>
    </source>
</evidence>
<dbReference type="EMBL" id="JADIJS010000003">
    <property type="protein sequence ID" value="MBO1041014.1"/>
    <property type="molecule type" value="Genomic_DNA"/>
</dbReference>
<proteinExistence type="inferred from homology"/>
<evidence type="ECO:0000313" key="8">
    <source>
        <dbReference type="Proteomes" id="UP000718278"/>
    </source>
</evidence>
<organism evidence="6">
    <name type="scientific">Brucella pituitosa</name>
    <dbReference type="NCBI Taxonomy" id="571256"/>
    <lineage>
        <taxon>Bacteria</taxon>
        <taxon>Pseudomonadati</taxon>
        <taxon>Pseudomonadota</taxon>
        <taxon>Alphaproteobacteria</taxon>
        <taxon>Hyphomicrobiales</taxon>
        <taxon>Brucellaceae</taxon>
        <taxon>Brucella/Ochrobactrum group</taxon>
        <taxon>Brucella</taxon>
    </lineage>
</organism>
<dbReference type="RefSeq" id="WP_105706983.1">
    <property type="nucleotide sequence ID" value="NZ_JADIJS010000003.1"/>
</dbReference>
<dbReference type="GO" id="GO:0003700">
    <property type="term" value="F:DNA-binding transcription factor activity"/>
    <property type="evidence" value="ECO:0007669"/>
    <property type="project" value="InterPro"/>
</dbReference>
<protein>
    <submittedName>
        <fullName evidence="6">LysR family transcriptional regulator</fullName>
    </submittedName>
</protein>
<keyword evidence="8" id="KW-1185">Reference proteome</keyword>
<dbReference type="EMBL" id="VZPE01000016">
    <property type="protein sequence ID" value="KAB0565573.1"/>
    <property type="molecule type" value="Genomic_DNA"/>
</dbReference>
<dbReference type="Pfam" id="PF03466">
    <property type="entry name" value="LysR_substrate"/>
    <property type="match status" value="1"/>
</dbReference>
<evidence type="ECO:0000256" key="4">
    <source>
        <dbReference type="ARBA" id="ARBA00023163"/>
    </source>
</evidence>
<keyword evidence="2" id="KW-0805">Transcription regulation</keyword>
<evidence type="ECO:0000313" key="6">
    <source>
        <dbReference type="EMBL" id="KAB0565573.1"/>
    </source>
</evidence>
<dbReference type="Gene3D" id="3.40.190.290">
    <property type="match status" value="1"/>
</dbReference>
<dbReference type="InterPro" id="IPR058163">
    <property type="entry name" value="LysR-type_TF_proteobact-type"/>
</dbReference>
<comment type="caution">
    <text evidence="6">The sequence shown here is derived from an EMBL/GenBank/DDBJ whole genome shotgun (WGS) entry which is preliminary data.</text>
</comment>
<reference evidence="6" key="1">
    <citation type="submission" date="2019-09" db="EMBL/GenBank/DDBJ databases">
        <title>Draft genome sequences of 48 bacterial type strains from the CCUG.</title>
        <authorList>
            <person name="Tunovic T."/>
            <person name="Pineiro-Iglesias B."/>
            <person name="Unosson C."/>
            <person name="Inganas E."/>
            <person name="Ohlen M."/>
            <person name="Cardew S."/>
            <person name="Jensie-Markopoulos S."/>
            <person name="Salva-Serra F."/>
            <person name="Jaen-Luchoro D."/>
            <person name="Karlsson R."/>
            <person name="Svensson-Stadler L."/>
            <person name="Chun J."/>
            <person name="Moore E."/>
        </authorList>
    </citation>
    <scope>NUCLEOTIDE SEQUENCE</scope>
    <source>
        <strain evidence="6">CCUG 50899</strain>
    </source>
</reference>
<dbReference type="PANTHER" id="PTHR30537">
    <property type="entry name" value="HTH-TYPE TRANSCRIPTIONAL REGULATOR"/>
    <property type="match status" value="1"/>
</dbReference>
<dbReference type="InterPro" id="IPR036390">
    <property type="entry name" value="WH_DNA-bd_sf"/>
</dbReference>
<sequence>MDWNDLKFFLAVAHGKSLTAAASYLKVSASTVSRRIETLERALQVKLFQSRRDGYELTEAGLSLLPSAERAAAQMRFFERTASESDDDLAGSVRIDAPELLGQDVLLATMTQFMEMYPGIRVELRSSVVPVQLTSEEADIILRLVRPDHGSYRIRKVAEIRFGLYASPAYVERHGAPNHPEDLYRHRIVGWPMDLRYLTMATWLESVCPGVQPSLQLTSFSAQLSATRSGAGWAILPDFVAIPSGLLPAPVELSRFASDLWLLTHEHSHVLPRVKLVRDYLVQTLQDTFAKR</sequence>
<gene>
    <name evidence="6" type="ORF">F7Q93_23005</name>
    <name evidence="7" type="ORF">IPV26_15205</name>
</gene>
<dbReference type="PROSITE" id="PS50931">
    <property type="entry name" value="HTH_LYSR"/>
    <property type="match status" value="1"/>
</dbReference>
<dbReference type="GO" id="GO:0043565">
    <property type="term" value="F:sequence-specific DNA binding"/>
    <property type="evidence" value="ECO:0007669"/>
    <property type="project" value="TreeGrafter"/>
</dbReference>
<dbReference type="InterPro" id="IPR000847">
    <property type="entry name" value="LysR_HTH_N"/>
</dbReference>
<dbReference type="PANTHER" id="PTHR30537:SF3">
    <property type="entry name" value="TRANSCRIPTIONAL REGULATORY PROTEIN"/>
    <property type="match status" value="1"/>
</dbReference>
<evidence type="ECO:0000313" key="7">
    <source>
        <dbReference type="EMBL" id="MBO1041014.1"/>
    </source>
</evidence>
<name>A0A643ET64_9HYPH</name>
<dbReference type="AlphaFoldDB" id="A0A643ET64"/>
<feature type="domain" description="HTH lysR-type" evidence="5">
    <location>
        <begin position="1"/>
        <end position="58"/>
    </location>
</feature>
<dbReference type="SUPFAM" id="SSF46785">
    <property type="entry name" value="Winged helix' DNA-binding domain"/>
    <property type="match status" value="1"/>
</dbReference>
<dbReference type="Pfam" id="PF00126">
    <property type="entry name" value="HTH_1"/>
    <property type="match status" value="1"/>
</dbReference>
<keyword evidence="4" id="KW-0804">Transcription</keyword>
<reference evidence="7 8" key="2">
    <citation type="submission" date="2020-10" db="EMBL/GenBank/DDBJ databases">
        <title>Genomic characterization of underground lake bacteria from Wind Cave National Park: Insight into the archetypical LuxI/LuxR and identification of LuxR solos.</title>
        <authorList>
            <person name="Wengert P.C."/>
            <person name="Savka M.A."/>
        </authorList>
    </citation>
    <scope>NUCLEOTIDE SEQUENCE [LARGE SCALE GENOMIC DNA]</scope>
    <source>
        <strain evidence="7 8">SD316</strain>
    </source>
</reference>
<comment type="similarity">
    <text evidence="1">Belongs to the LysR transcriptional regulatory family.</text>
</comment>
<accession>A0A643ET64</accession>
<dbReference type="SUPFAM" id="SSF53850">
    <property type="entry name" value="Periplasmic binding protein-like II"/>
    <property type="match status" value="1"/>
</dbReference>
<dbReference type="Proteomes" id="UP000718278">
    <property type="component" value="Unassembled WGS sequence"/>
</dbReference>
<evidence type="ECO:0000256" key="2">
    <source>
        <dbReference type="ARBA" id="ARBA00023015"/>
    </source>
</evidence>
<dbReference type="InterPro" id="IPR036388">
    <property type="entry name" value="WH-like_DNA-bd_sf"/>
</dbReference>
<dbReference type="InterPro" id="IPR005119">
    <property type="entry name" value="LysR_subst-bd"/>
</dbReference>
<evidence type="ECO:0000259" key="5">
    <source>
        <dbReference type="PROSITE" id="PS50931"/>
    </source>
</evidence>
<evidence type="ECO:0000256" key="3">
    <source>
        <dbReference type="ARBA" id="ARBA00023125"/>
    </source>
</evidence>
<dbReference type="Gene3D" id="1.10.10.10">
    <property type="entry name" value="Winged helix-like DNA-binding domain superfamily/Winged helix DNA-binding domain"/>
    <property type="match status" value="1"/>
</dbReference>
<dbReference type="GO" id="GO:0006351">
    <property type="term" value="P:DNA-templated transcription"/>
    <property type="evidence" value="ECO:0007669"/>
    <property type="project" value="TreeGrafter"/>
</dbReference>